<keyword evidence="3" id="KW-1185">Reference proteome</keyword>
<keyword evidence="1" id="KW-1133">Transmembrane helix</keyword>
<reference evidence="3" key="1">
    <citation type="submission" date="2020-06" db="EMBL/GenBank/DDBJ databases">
        <title>Nostoc edaphicum CCNP1411 genome.</title>
        <authorList>
            <person name="Fidor A."/>
            <person name="Grabski M."/>
            <person name="Gawor J."/>
            <person name="Gromadka R."/>
            <person name="Wegrzyn G."/>
            <person name="Mazur-Marzec H."/>
        </authorList>
    </citation>
    <scope>NUCLEOTIDE SEQUENCE [LARGE SCALE GENOMIC DNA]</scope>
    <source>
        <strain evidence="3">CCNP1411</strain>
    </source>
</reference>
<organism evidence="2 3">
    <name type="scientific">Nostoc edaphicum CCNP1411</name>
    <dbReference type="NCBI Taxonomy" id="1472755"/>
    <lineage>
        <taxon>Bacteria</taxon>
        <taxon>Bacillati</taxon>
        <taxon>Cyanobacteriota</taxon>
        <taxon>Cyanophyceae</taxon>
        <taxon>Nostocales</taxon>
        <taxon>Nostocaceae</taxon>
        <taxon>Nostoc</taxon>
    </lineage>
</organism>
<dbReference type="EMBL" id="CP054698">
    <property type="protein sequence ID" value="QMS87276.1"/>
    <property type="molecule type" value="Genomic_DNA"/>
</dbReference>
<keyword evidence="1" id="KW-0472">Membrane</keyword>
<name>A0A7D7L935_9NOSO</name>
<proteinExistence type="predicted"/>
<evidence type="ECO:0000313" key="3">
    <source>
        <dbReference type="Proteomes" id="UP000514713"/>
    </source>
</evidence>
<dbReference type="RefSeq" id="WP_181930609.1">
    <property type="nucleotide sequence ID" value="NZ_CP054698.1"/>
</dbReference>
<protein>
    <recommendedName>
        <fullName evidence="4">Transmembrane protein</fullName>
    </recommendedName>
</protein>
<dbReference type="Proteomes" id="UP000514713">
    <property type="component" value="Chromosome"/>
</dbReference>
<sequence length="106" mass="12327">MHSLNIFCHESVVAVSFVACIIGLVLLWDSKQKTNEMEETERILFRMSFSYWLVYCVAFGIEKMVLPDWESVLMTLKITTALSYFLTFSCILSLPLHKFAVHRVEE</sequence>
<evidence type="ECO:0000313" key="2">
    <source>
        <dbReference type="EMBL" id="QMS87276.1"/>
    </source>
</evidence>
<feature type="transmembrane region" description="Helical" evidence="1">
    <location>
        <begin position="43"/>
        <end position="61"/>
    </location>
</feature>
<accession>A0A7D7L935</accession>
<gene>
    <name evidence="2" type="ORF">HUN01_06635</name>
</gene>
<feature type="transmembrane region" description="Helical" evidence="1">
    <location>
        <begin position="81"/>
        <end position="101"/>
    </location>
</feature>
<feature type="transmembrane region" description="Helical" evidence="1">
    <location>
        <begin position="12"/>
        <end position="31"/>
    </location>
</feature>
<keyword evidence="1" id="KW-0812">Transmembrane</keyword>
<dbReference type="KEGG" id="ned:HUN01_06635"/>
<evidence type="ECO:0008006" key="4">
    <source>
        <dbReference type="Google" id="ProtNLM"/>
    </source>
</evidence>
<evidence type="ECO:0000256" key="1">
    <source>
        <dbReference type="SAM" id="Phobius"/>
    </source>
</evidence>
<dbReference type="AlphaFoldDB" id="A0A7D7L935"/>